<organism evidence="6 7">
    <name type="scientific">Artemisia annua</name>
    <name type="common">Sweet wormwood</name>
    <dbReference type="NCBI Taxonomy" id="35608"/>
    <lineage>
        <taxon>Eukaryota</taxon>
        <taxon>Viridiplantae</taxon>
        <taxon>Streptophyta</taxon>
        <taxon>Embryophyta</taxon>
        <taxon>Tracheophyta</taxon>
        <taxon>Spermatophyta</taxon>
        <taxon>Magnoliopsida</taxon>
        <taxon>eudicotyledons</taxon>
        <taxon>Gunneridae</taxon>
        <taxon>Pentapetalae</taxon>
        <taxon>asterids</taxon>
        <taxon>campanulids</taxon>
        <taxon>Asterales</taxon>
        <taxon>Asteraceae</taxon>
        <taxon>Asteroideae</taxon>
        <taxon>Anthemideae</taxon>
        <taxon>Artemisiinae</taxon>
        <taxon>Artemisia</taxon>
    </lineage>
</organism>
<evidence type="ECO:0000256" key="4">
    <source>
        <dbReference type="SAM" id="SignalP"/>
    </source>
</evidence>
<evidence type="ECO:0000256" key="2">
    <source>
        <dbReference type="ARBA" id="ARBA00023180"/>
    </source>
</evidence>
<keyword evidence="2" id="KW-0325">Glycoprotein</keyword>
<keyword evidence="7" id="KW-1185">Reference proteome</keyword>
<evidence type="ECO:0000313" key="7">
    <source>
        <dbReference type="Proteomes" id="UP000245207"/>
    </source>
</evidence>
<comment type="caution">
    <text evidence="6">The sequence shown here is derived from an EMBL/GenBank/DDBJ whole genome shotgun (WGS) entry which is preliminary data.</text>
</comment>
<dbReference type="PANTHER" id="PTHR32444">
    <property type="entry name" value="BULB-TYPE LECTIN DOMAIN-CONTAINING PROTEIN"/>
    <property type="match status" value="1"/>
</dbReference>
<evidence type="ECO:0000256" key="3">
    <source>
        <dbReference type="SAM" id="Phobius"/>
    </source>
</evidence>
<sequence length="246" mass="27171">MEGATILVLLLMSCHILTTYTAEIDNISDVRFLTEEDTLVSPAGIFELGFFKPDSSENRYLAIWYKRITVKTVVWVANRDLPLTGVRPGMLRILSPGNLVLMNYTKDVIWSSNTTSSANTTVKLDDTVDRKDGRRNVKIILIGIFLGVLMIALSTWLCYAWRKKHHSQLIEEGGSLNVSESQKEAMELPLFSFSTIAKATANFSPDNKLGEGGFGVVYKHDIAGLILLATSPVTVLASHNNLGHKA</sequence>
<protein>
    <submittedName>
        <fullName evidence="6">S-locus glycoprotein domain-containing protein</fullName>
    </submittedName>
</protein>
<keyword evidence="3" id="KW-0812">Transmembrane</keyword>
<keyword evidence="3" id="KW-1133">Transmembrane helix</keyword>
<dbReference type="SMART" id="SM00108">
    <property type="entry name" value="B_lectin"/>
    <property type="match status" value="1"/>
</dbReference>
<dbReference type="CDD" id="cd00028">
    <property type="entry name" value="B_lectin"/>
    <property type="match status" value="1"/>
</dbReference>
<dbReference type="Gene3D" id="3.30.200.20">
    <property type="entry name" value="Phosphorylase Kinase, domain 1"/>
    <property type="match status" value="1"/>
</dbReference>
<feature type="signal peptide" evidence="4">
    <location>
        <begin position="1"/>
        <end position="21"/>
    </location>
</feature>
<evidence type="ECO:0000256" key="1">
    <source>
        <dbReference type="ARBA" id="ARBA00022729"/>
    </source>
</evidence>
<dbReference type="Proteomes" id="UP000245207">
    <property type="component" value="Unassembled WGS sequence"/>
</dbReference>
<dbReference type="EMBL" id="PKPP01007492">
    <property type="protein sequence ID" value="PWA53226.1"/>
    <property type="molecule type" value="Genomic_DNA"/>
</dbReference>
<feature type="transmembrane region" description="Helical" evidence="3">
    <location>
        <begin position="139"/>
        <end position="161"/>
    </location>
</feature>
<evidence type="ECO:0000259" key="5">
    <source>
        <dbReference type="PROSITE" id="PS50927"/>
    </source>
</evidence>
<dbReference type="PANTHER" id="PTHR32444:SF183">
    <property type="entry name" value="APPLE DOMAIN-CONTAINING PROTEIN"/>
    <property type="match status" value="1"/>
</dbReference>
<gene>
    <name evidence="6" type="ORF">CTI12_AA239870</name>
</gene>
<reference evidence="6 7" key="1">
    <citation type="journal article" date="2018" name="Mol. Plant">
        <title>The genome of Artemisia annua provides insight into the evolution of Asteraceae family and artemisinin biosynthesis.</title>
        <authorList>
            <person name="Shen Q."/>
            <person name="Zhang L."/>
            <person name="Liao Z."/>
            <person name="Wang S."/>
            <person name="Yan T."/>
            <person name="Shi P."/>
            <person name="Liu M."/>
            <person name="Fu X."/>
            <person name="Pan Q."/>
            <person name="Wang Y."/>
            <person name="Lv Z."/>
            <person name="Lu X."/>
            <person name="Zhang F."/>
            <person name="Jiang W."/>
            <person name="Ma Y."/>
            <person name="Chen M."/>
            <person name="Hao X."/>
            <person name="Li L."/>
            <person name="Tang Y."/>
            <person name="Lv G."/>
            <person name="Zhou Y."/>
            <person name="Sun X."/>
            <person name="Brodelius P.E."/>
            <person name="Rose J.K.C."/>
            <person name="Tang K."/>
        </authorList>
    </citation>
    <scope>NUCLEOTIDE SEQUENCE [LARGE SCALE GENOMIC DNA]</scope>
    <source>
        <strain evidence="7">cv. Huhao1</strain>
        <tissue evidence="6">Leaf</tissue>
    </source>
</reference>
<proteinExistence type="predicted"/>
<feature type="chain" id="PRO_5015694078" evidence="4">
    <location>
        <begin position="22"/>
        <end position="246"/>
    </location>
</feature>
<evidence type="ECO:0000313" key="6">
    <source>
        <dbReference type="EMBL" id="PWA53226.1"/>
    </source>
</evidence>
<keyword evidence="3" id="KW-0472">Membrane</keyword>
<dbReference type="SUPFAM" id="SSF56112">
    <property type="entry name" value="Protein kinase-like (PK-like)"/>
    <property type="match status" value="1"/>
</dbReference>
<dbReference type="Gene3D" id="2.90.10.10">
    <property type="entry name" value="Bulb-type lectin domain"/>
    <property type="match status" value="1"/>
</dbReference>
<dbReference type="InterPro" id="IPR036426">
    <property type="entry name" value="Bulb-type_lectin_dom_sf"/>
</dbReference>
<dbReference type="Pfam" id="PF01453">
    <property type="entry name" value="B_lectin"/>
    <property type="match status" value="1"/>
</dbReference>
<dbReference type="STRING" id="35608.A0A2U1LW42"/>
<dbReference type="InterPro" id="IPR011009">
    <property type="entry name" value="Kinase-like_dom_sf"/>
</dbReference>
<dbReference type="InterPro" id="IPR001480">
    <property type="entry name" value="Bulb-type_lectin_dom"/>
</dbReference>
<dbReference type="AlphaFoldDB" id="A0A2U1LW42"/>
<dbReference type="PROSITE" id="PS50927">
    <property type="entry name" value="BULB_LECTIN"/>
    <property type="match status" value="1"/>
</dbReference>
<accession>A0A2U1LW42</accession>
<name>A0A2U1LW42_ARTAN</name>
<dbReference type="OrthoDB" id="1936886at2759"/>
<keyword evidence="1 4" id="KW-0732">Signal</keyword>
<dbReference type="SUPFAM" id="SSF51110">
    <property type="entry name" value="alpha-D-mannose-specific plant lectins"/>
    <property type="match status" value="1"/>
</dbReference>
<feature type="domain" description="Bulb-type lectin" evidence="5">
    <location>
        <begin position="24"/>
        <end position="154"/>
    </location>
</feature>